<dbReference type="GeneID" id="5709002"/>
<sequence>MAQERVNYPSDFREVERWVSEALYRSISRAMGTCVSFTPKTLLEYINKEDVIPVVLTLIKHILEELYKHGLLEKDQSRSIVRYRVCRDSPLWGLAKDSQDPSRILTLLMTIVE</sequence>
<evidence type="ECO:0000313" key="1">
    <source>
        <dbReference type="EMBL" id="ABW02437.1"/>
    </source>
</evidence>
<dbReference type="EMBL" id="CP000852">
    <property type="protein sequence ID" value="ABW02437.1"/>
    <property type="molecule type" value="Genomic_DNA"/>
</dbReference>
<keyword evidence="2" id="KW-1185">Reference proteome</keyword>
<dbReference type="OrthoDB" id="24177at2157"/>
<dbReference type="Proteomes" id="UP000001137">
    <property type="component" value="Chromosome"/>
</dbReference>
<dbReference type="eggNOG" id="arCOG03746">
    <property type="taxonomic scope" value="Archaea"/>
</dbReference>
<gene>
    <name evidence="1" type="ordered locus">Cmaq_1614</name>
</gene>
<name>A8M9W6_CALMQ</name>
<protein>
    <submittedName>
        <fullName evidence="1">Uncharacterized protein</fullName>
    </submittedName>
</protein>
<accession>A8M9W6</accession>
<evidence type="ECO:0000313" key="2">
    <source>
        <dbReference type="Proteomes" id="UP000001137"/>
    </source>
</evidence>
<reference evidence="1 2" key="1">
    <citation type="submission" date="2007-10" db="EMBL/GenBank/DDBJ databases">
        <title>Complete sequence of Caldivirga maquilingensis IC-167.</title>
        <authorList>
            <consortium name="US DOE Joint Genome Institute"/>
            <person name="Copeland A."/>
            <person name="Lucas S."/>
            <person name="Lapidus A."/>
            <person name="Barry K."/>
            <person name="Glavina del Rio T."/>
            <person name="Dalin E."/>
            <person name="Tice H."/>
            <person name="Pitluck S."/>
            <person name="Saunders E."/>
            <person name="Brettin T."/>
            <person name="Bruce D."/>
            <person name="Detter J.C."/>
            <person name="Han C."/>
            <person name="Schmutz J."/>
            <person name="Larimer F."/>
            <person name="Land M."/>
            <person name="Hauser L."/>
            <person name="Kyrpides N."/>
            <person name="Ivanova N."/>
            <person name="Biddle J.F."/>
            <person name="Zhang Z."/>
            <person name="Fitz-Gibbon S.T."/>
            <person name="Lowe T.M."/>
            <person name="Saltikov C."/>
            <person name="House C.H."/>
            <person name="Richardson P."/>
        </authorList>
    </citation>
    <scope>NUCLEOTIDE SEQUENCE [LARGE SCALE GENOMIC DNA]</scope>
    <source>
        <strain evidence="2">ATCC 700844 / DSM 13496 / JCM 10307 / IC-167</strain>
    </source>
</reference>
<proteinExistence type="predicted"/>
<dbReference type="KEGG" id="cma:Cmaq_1614"/>
<organism evidence="1 2">
    <name type="scientific">Caldivirga maquilingensis (strain ATCC 700844 / DSM 13496 / JCM 10307 / IC-167)</name>
    <dbReference type="NCBI Taxonomy" id="397948"/>
    <lineage>
        <taxon>Archaea</taxon>
        <taxon>Thermoproteota</taxon>
        <taxon>Thermoprotei</taxon>
        <taxon>Thermoproteales</taxon>
        <taxon>Thermoproteaceae</taxon>
        <taxon>Caldivirga</taxon>
    </lineage>
</organism>
<dbReference type="AlphaFoldDB" id="A8M9W6"/>
<dbReference type="STRING" id="397948.Cmaq_1614"/>
<dbReference type="HOGENOM" id="CLU_153001_0_0_2"/>
<dbReference type="RefSeq" id="WP_012186656.1">
    <property type="nucleotide sequence ID" value="NC_009954.1"/>
</dbReference>